<dbReference type="Proteomes" id="UP000735302">
    <property type="component" value="Unassembled WGS sequence"/>
</dbReference>
<proteinExistence type="predicted"/>
<dbReference type="EMBL" id="BLXT01008384">
    <property type="protein sequence ID" value="GFO48181.1"/>
    <property type="molecule type" value="Genomic_DNA"/>
</dbReference>
<accession>A0AAV4DWH4</accession>
<comment type="caution">
    <text evidence="1">The sequence shown here is derived from an EMBL/GenBank/DDBJ whole genome shotgun (WGS) entry which is preliminary data.</text>
</comment>
<keyword evidence="2" id="KW-1185">Reference proteome</keyword>
<gene>
    <name evidence="1" type="ORF">PoB_007468600</name>
</gene>
<protein>
    <submittedName>
        <fullName evidence="1">Uncharacterized protein</fullName>
    </submittedName>
</protein>
<reference evidence="1 2" key="1">
    <citation type="journal article" date="2021" name="Elife">
        <title>Chloroplast acquisition without the gene transfer in kleptoplastic sea slugs, Plakobranchus ocellatus.</title>
        <authorList>
            <person name="Maeda T."/>
            <person name="Takahashi S."/>
            <person name="Yoshida T."/>
            <person name="Shimamura S."/>
            <person name="Takaki Y."/>
            <person name="Nagai Y."/>
            <person name="Toyoda A."/>
            <person name="Suzuki Y."/>
            <person name="Arimoto A."/>
            <person name="Ishii H."/>
            <person name="Satoh N."/>
            <person name="Nishiyama T."/>
            <person name="Hasebe M."/>
            <person name="Maruyama T."/>
            <person name="Minagawa J."/>
            <person name="Obokata J."/>
            <person name="Shigenobu S."/>
        </authorList>
    </citation>
    <scope>NUCLEOTIDE SEQUENCE [LARGE SCALE GENOMIC DNA]</scope>
</reference>
<dbReference type="AlphaFoldDB" id="A0AAV4DWH4"/>
<sequence>MNSGSHGGPSVKILGEKRERGGAHVLKERAWQLYFEGQTGRQEGSHPTDQNVTIAEKALCAIKTLILRRSRLTKQKHGWAHNFAATFLIAGFHSLETARSKKKTQTSVACYCFIVHEQIIHA</sequence>
<evidence type="ECO:0000313" key="2">
    <source>
        <dbReference type="Proteomes" id="UP000735302"/>
    </source>
</evidence>
<evidence type="ECO:0000313" key="1">
    <source>
        <dbReference type="EMBL" id="GFO48181.1"/>
    </source>
</evidence>
<organism evidence="1 2">
    <name type="scientific">Plakobranchus ocellatus</name>
    <dbReference type="NCBI Taxonomy" id="259542"/>
    <lineage>
        <taxon>Eukaryota</taxon>
        <taxon>Metazoa</taxon>
        <taxon>Spiralia</taxon>
        <taxon>Lophotrochozoa</taxon>
        <taxon>Mollusca</taxon>
        <taxon>Gastropoda</taxon>
        <taxon>Heterobranchia</taxon>
        <taxon>Euthyneura</taxon>
        <taxon>Panpulmonata</taxon>
        <taxon>Sacoglossa</taxon>
        <taxon>Placobranchoidea</taxon>
        <taxon>Plakobranchidae</taxon>
        <taxon>Plakobranchus</taxon>
    </lineage>
</organism>
<name>A0AAV4DWH4_9GAST</name>